<accession>A0AAP0G930</accession>
<keyword evidence="2" id="KW-1133">Transmembrane helix</keyword>
<dbReference type="PANTHER" id="PTHR34543:SF1">
    <property type="entry name" value="PROTEIN ABA DEFICIENT 4, CHLOROPLASTIC"/>
    <property type="match status" value="1"/>
</dbReference>
<proteinExistence type="predicted"/>
<feature type="transmembrane region" description="Helical" evidence="2">
    <location>
        <begin position="80"/>
        <end position="103"/>
    </location>
</feature>
<evidence type="ECO:0008006" key="5">
    <source>
        <dbReference type="Google" id="ProtNLM"/>
    </source>
</evidence>
<evidence type="ECO:0000313" key="3">
    <source>
        <dbReference type="EMBL" id="KAK8944873.1"/>
    </source>
</evidence>
<feature type="compositionally biased region" description="Polar residues" evidence="1">
    <location>
        <begin position="241"/>
        <end position="253"/>
    </location>
</feature>
<keyword evidence="2" id="KW-0812">Transmembrane</keyword>
<gene>
    <name evidence="3" type="ORF">KSP39_PZI007903</name>
</gene>
<keyword evidence="4" id="KW-1185">Reference proteome</keyword>
<evidence type="ECO:0000256" key="1">
    <source>
        <dbReference type="SAM" id="MobiDB-lite"/>
    </source>
</evidence>
<protein>
    <recommendedName>
        <fullName evidence="5">Protein ABA DEFICIENT 4, chloroplastic</fullName>
    </recommendedName>
</protein>
<dbReference type="AlphaFoldDB" id="A0AAP0G930"/>
<organism evidence="3 4">
    <name type="scientific">Platanthera zijinensis</name>
    <dbReference type="NCBI Taxonomy" id="2320716"/>
    <lineage>
        <taxon>Eukaryota</taxon>
        <taxon>Viridiplantae</taxon>
        <taxon>Streptophyta</taxon>
        <taxon>Embryophyta</taxon>
        <taxon>Tracheophyta</taxon>
        <taxon>Spermatophyta</taxon>
        <taxon>Magnoliopsida</taxon>
        <taxon>Liliopsida</taxon>
        <taxon>Asparagales</taxon>
        <taxon>Orchidaceae</taxon>
        <taxon>Orchidoideae</taxon>
        <taxon>Orchideae</taxon>
        <taxon>Orchidinae</taxon>
        <taxon>Platanthera</taxon>
    </lineage>
</organism>
<feature type="compositionally biased region" description="Basic and acidic residues" evidence="1">
    <location>
        <begin position="227"/>
        <end position="238"/>
    </location>
</feature>
<name>A0AAP0G930_9ASPA</name>
<evidence type="ECO:0000313" key="4">
    <source>
        <dbReference type="Proteomes" id="UP001418222"/>
    </source>
</evidence>
<keyword evidence="2" id="KW-0472">Membrane</keyword>
<evidence type="ECO:0000256" key="2">
    <source>
        <dbReference type="SAM" id="Phobius"/>
    </source>
</evidence>
<dbReference type="Pfam" id="PF14108">
    <property type="entry name" value="ABA4-like"/>
    <property type="match status" value="1"/>
</dbReference>
<reference evidence="3 4" key="1">
    <citation type="journal article" date="2022" name="Nat. Plants">
        <title>Genomes of leafy and leafless Platanthera orchids illuminate the evolution of mycoheterotrophy.</title>
        <authorList>
            <person name="Li M.H."/>
            <person name="Liu K.W."/>
            <person name="Li Z."/>
            <person name="Lu H.C."/>
            <person name="Ye Q.L."/>
            <person name="Zhang D."/>
            <person name="Wang J.Y."/>
            <person name="Li Y.F."/>
            <person name="Zhong Z.M."/>
            <person name="Liu X."/>
            <person name="Yu X."/>
            <person name="Liu D.K."/>
            <person name="Tu X.D."/>
            <person name="Liu B."/>
            <person name="Hao Y."/>
            <person name="Liao X.Y."/>
            <person name="Jiang Y.T."/>
            <person name="Sun W.H."/>
            <person name="Chen J."/>
            <person name="Chen Y.Q."/>
            <person name="Ai Y."/>
            <person name="Zhai J.W."/>
            <person name="Wu S.S."/>
            <person name="Zhou Z."/>
            <person name="Hsiao Y.Y."/>
            <person name="Wu W.L."/>
            <person name="Chen Y.Y."/>
            <person name="Lin Y.F."/>
            <person name="Hsu J.L."/>
            <person name="Li C.Y."/>
            <person name="Wang Z.W."/>
            <person name="Zhao X."/>
            <person name="Zhong W.Y."/>
            <person name="Ma X.K."/>
            <person name="Ma L."/>
            <person name="Huang J."/>
            <person name="Chen G.Z."/>
            <person name="Huang M.Z."/>
            <person name="Huang L."/>
            <person name="Peng D.H."/>
            <person name="Luo Y.B."/>
            <person name="Zou S.Q."/>
            <person name="Chen S.P."/>
            <person name="Lan S."/>
            <person name="Tsai W.C."/>
            <person name="Van de Peer Y."/>
            <person name="Liu Z.J."/>
        </authorList>
    </citation>
    <scope>NUCLEOTIDE SEQUENCE [LARGE SCALE GENOMIC DNA]</scope>
    <source>
        <strain evidence="3">Lor287</strain>
    </source>
</reference>
<dbReference type="InterPro" id="IPR025461">
    <property type="entry name" value="ABA4-like"/>
</dbReference>
<dbReference type="EMBL" id="JBBWWQ010000006">
    <property type="protein sequence ID" value="KAK8944873.1"/>
    <property type="molecule type" value="Genomic_DNA"/>
</dbReference>
<comment type="caution">
    <text evidence="3">The sequence shown here is derived from an EMBL/GenBank/DDBJ whole genome shotgun (WGS) entry which is preliminary data.</text>
</comment>
<dbReference type="PANTHER" id="PTHR34543">
    <property type="entry name" value="PROTEIN ABA DEFICIENT 4, CHLOROPLASTIC"/>
    <property type="match status" value="1"/>
</dbReference>
<feature type="region of interest" description="Disordered" evidence="1">
    <location>
        <begin position="226"/>
        <end position="253"/>
    </location>
</feature>
<sequence length="268" mass="29760">MFSKVSFSCNTVMHYSLTGVDQPFFFPVKSMETGISFQRTSYQARKAGVKWSFIEGSRLVLRPQVERICSNTKGSYVSSALIASSQIASTAFTWGTVAVLPFYTLMVIAPRATFTKKLMESDIPFGALGILYGCLLYLSWTPETLRVMFATKYLLPELPGITKMFANEMTMASAWIHLLAVDLFAARQVFHDGLKNNVETRHSVSLCLLCCPIGILSHVITKGIAEPSREEQPRRPVRLETGQSSSGAQPTEIVSNRIVSVRKELSVK</sequence>
<feature type="transmembrane region" description="Helical" evidence="2">
    <location>
        <begin position="123"/>
        <end position="140"/>
    </location>
</feature>
<dbReference type="Proteomes" id="UP001418222">
    <property type="component" value="Unassembled WGS sequence"/>
</dbReference>